<sequence length="147" mass="16972">MSTATSTPQQIAHIHRQWHKSIVERDLDGLMSLYAEHARFESPTILFVEPGNQTGILDGREAVRGFFSEGFRKLSGAFAHWYRTDVFHTDGKQLIWEYPRDTPSGDQTDLVEAMDIEHGLIVHHRVYWGWRGLQSLLKTVEATRRQP</sequence>
<evidence type="ECO:0000313" key="3">
    <source>
        <dbReference type="Proteomes" id="UP000220629"/>
    </source>
</evidence>
<evidence type="ECO:0000313" key="2">
    <source>
        <dbReference type="EMBL" id="PEH38798.1"/>
    </source>
</evidence>
<dbReference type="Gene3D" id="3.10.450.50">
    <property type="match status" value="1"/>
</dbReference>
<evidence type="ECO:0000259" key="1">
    <source>
        <dbReference type="Pfam" id="PF12680"/>
    </source>
</evidence>
<dbReference type="InterPro" id="IPR032710">
    <property type="entry name" value="NTF2-like_dom_sf"/>
</dbReference>
<comment type="caution">
    <text evidence="2">The sequence shown here is derived from an EMBL/GenBank/DDBJ whole genome shotgun (WGS) entry which is preliminary data.</text>
</comment>
<gene>
    <name evidence="2" type="ORF">CRM94_31155</name>
</gene>
<feature type="domain" description="SnoaL-like" evidence="1">
    <location>
        <begin position="16"/>
        <end position="124"/>
    </location>
</feature>
<dbReference type="RefSeq" id="WP_096749216.1">
    <property type="nucleotide sequence ID" value="NZ_CADEPO010000005.1"/>
</dbReference>
<dbReference type="AlphaFoldDB" id="A0A2A7S5G7"/>
<dbReference type="EMBL" id="PDDY01000004">
    <property type="protein sequence ID" value="PEH38798.1"/>
    <property type="molecule type" value="Genomic_DNA"/>
</dbReference>
<reference evidence="3" key="1">
    <citation type="submission" date="2017-09" db="EMBL/GenBank/DDBJ databases">
        <title>FDA dAtabase for Regulatory Grade micrObial Sequences (FDA-ARGOS): Supporting development and validation of Infectious Disease Dx tests.</title>
        <authorList>
            <person name="Minogue T."/>
            <person name="Wolcott M."/>
            <person name="Wasieloski L."/>
            <person name="Aguilar W."/>
            <person name="Moore D."/>
            <person name="Tallon L."/>
            <person name="Sadzewicz L."/>
            <person name="Ott S."/>
            <person name="Zhao X."/>
            <person name="Nagaraj S."/>
            <person name="Vavikolanu K."/>
            <person name="Aluvathingal J."/>
            <person name="Nadendla S."/>
            <person name="Sichtig H."/>
        </authorList>
    </citation>
    <scope>NUCLEOTIDE SEQUENCE [LARGE SCALE GENOMIC DNA]</scope>
    <source>
        <strain evidence="3">FDAARGOS_390</strain>
    </source>
</reference>
<accession>A0A2A7S5G7</accession>
<protein>
    <submittedName>
        <fullName evidence="2">Nuclear transport factor 2 family protein</fullName>
    </submittedName>
</protein>
<dbReference type="Pfam" id="PF12680">
    <property type="entry name" value="SnoaL_2"/>
    <property type="match status" value="1"/>
</dbReference>
<organism evidence="2 3">
    <name type="scientific">Burkholderia gladioli</name>
    <name type="common">Pseudomonas marginata</name>
    <name type="synonym">Phytomonas marginata</name>
    <dbReference type="NCBI Taxonomy" id="28095"/>
    <lineage>
        <taxon>Bacteria</taxon>
        <taxon>Pseudomonadati</taxon>
        <taxon>Pseudomonadota</taxon>
        <taxon>Betaproteobacteria</taxon>
        <taxon>Burkholderiales</taxon>
        <taxon>Burkholderiaceae</taxon>
        <taxon>Burkholderia</taxon>
    </lineage>
</organism>
<dbReference type="Proteomes" id="UP000220629">
    <property type="component" value="Unassembled WGS sequence"/>
</dbReference>
<dbReference type="SUPFAM" id="SSF54427">
    <property type="entry name" value="NTF2-like"/>
    <property type="match status" value="1"/>
</dbReference>
<name>A0A2A7S5G7_BURGA</name>
<dbReference type="InterPro" id="IPR037401">
    <property type="entry name" value="SnoaL-like"/>
</dbReference>
<proteinExistence type="predicted"/>